<organism evidence="1">
    <name type="scientific">marine metagenome</name>
    <dbReference type="NCBI Taxonomy" id="408172"/>
    <lineage>
        <taxon>unclassified sequences</taxon>
        <taxon>metagenomes</taxon>
        <taxon>ecological metagenomes</taxon>
    </lineage>
</organism>
<dbReference type="EMBL" id="UINC01027683">
    <property type="protein sequence ID" value="SVB07348.1"/>
    <property type="molecule type" value="Genomic_DNA"/>
</dbReference>
<proteinExistence type="predicted"/>
<reference evidence="1" key="1">
    <citation type="submission" date="2018-05" db="EMBL/GenBank/DDBJ databases">
        <authorList>
            <person name="Lanie J.A."/>
            <person name="Ng W.-L."/>
            <person name="Kazmierczak K.M."/>
            <person name="Andrzejewski T.M."/>
            <person name="Davidsen T.M."/>
            <person name="Wayne K.J."/>
            <person name="Tettelin H."/>
            <person name="Glass J.I."/>
            <person name="Rusch D."/>
            <person name="Podicherti R."/>
            <person name="Tsui H.-C.T."/>
            <person name="Winkler M.E."/>
        </authorList>
    </citation>
    <scope>NUCLEOTIDE SEQUENCE</scope>
</reference>
<accession>A0A382B0V7</accession>
<protein>
    <submittedName>
        <fullName evidence="1">Uncharacterized protein</fullName>
    </submittedName>
</protein>
<dbReference type="AlphaFoldDB" id="A0A382B0V7"/>
<sequence length="40" mass="4523">MFTTAAAHELFQSGISLFPDQDNWSIVKLLEQIADTKVTR</sequence>
<name>A0A382B0V7_9ZZZZ</name>
<evidence type="ECO:0000313" key="1">
    <source>
        <dbReference type="EMBL" id="SVB07348.1"/>
    </source>
</evidence>
<gene>
    <name evidence="1" type="ORF">METZ01_LOCUS160202</name>
</gene>